<gene>
    <name evidence="7" type="ORF">A19Y_2426</name>
</gene>
<dbReference type="GO" id="GO:0005886">
    <property type="term" value="C:plasma membrane"/>
    <property type="evidence" value="ECO:0007669"/>
    <property type="project" value="InterPro"/>
</dbReference>
<reference evidence="7 8" key="1">
    <citation type="journal article" date="2014" name="Appl. Environ. Microbiol.">
        <title>Elucidation of insertion elements encoded on plasmids and in vitro construction of shuttle vectors from the toxic cyanobacterium Planktothrix.</title>
        <authorList>
            <person name="Christiansen G."/>
            <person name="Goesmann A."/>
            <person name="Kurmayer R."/>
        </authorList>
    </citation>
    <scope>NUCLEOTIDE SEQUENCE [LARGE SCALE GENOMIC DNA]</scope>
    <source>
        <strain evidence="7 8">NIVA-CYA 126/8</strain>
    </source>
</reference>
<evidence type="ECO:0000313" key="7">
    <source>
        <dbReference type="EMBL" id="KEI67341.1"/>
    </source>
</evidence>
<dbReference type="RefSeq" id="WP_042154406.1">
    <property type="nucleotide sequence ID" value="NZ_CM002803.1"/>
</dbReference>
<dbReference type="HOGENOM" id="CLU_001223_0_0_3"/>
<proteinExistence type="predicted"/>
<dbReference type="InterPro" id="IPR007452">
    <property type="entry name" value="TamB_C"/>
</dbReference>
<evidence type="ECO:0000256" key="5">
    <source>
        <dbReference type="SAM" id="Phobius"/>
    </source>
</evidence>
<evidence type="ECO:0000313" key="8">
    <source>
        <dbReference type="Proteomes" id="UP000027395"/>
    </source>
</evidence>
<keyword evidence="8" id="KW-1185">Reference proteome</keyword>
<keyword evidence="3 5" id="KW-1133">Transmembrane helix</keyword>
<dbReference type="GO" id="GO:0009306">
    <property type="term" value="P:protein secretion"/>
    <property type="evidence" value="ECO:0007669"/>
    <property type="project" value="InterPro"/>
</dbReference>
<dbReference type="PANTHER" id="PTHR34457">
    <property type="entry name" value="EMBRYO DEFECTIVE 2410"/>
    <property type="match status" value="1"/>
</dbReference>
<dbReference type="EMBL" id="CM002803">
    <property type="protein sequence ID" value="KEI67341.1"/>
    <property type="molecule type" value="Genomic_DNA"/>
</dbReference>
<organism evidence="7 8">
    <name type="scientific">Planktothrix agardhii (strain NIVA-CYA 126/8)</name>
    <dbReference type="NCBI Taxonomy" id="388467"/>
    <lineage>
        <taxon>Bacteria</taxon>
        <taxon>Bacillati</taxon>
        <taxon>Cyanobacteriota</taxon>
        <taxon>Cyanophyceae</taxon>
        <taxon>Oscillatoriophycideae</taxon>
        <taxon>Oscillatoriales</taxon>
        <taxon>Microcoleaceae</taxon>
        <taxon>Planktothrix</taxon>
    </lineage>
</organism>
<protein>
    <recommendedName>
        <fullName evidence="6">Translocation and assembly module TamB C-terminal domain-containing protein</fullName>
    </recommendedName>
</protein>
<evidence type="ECO:0000259" key="6">
    <source>
        <dbReference type="Pfam" id="PF04357"/>
    </source>
</evidence>
<keyword evidence="2 5" id="KW-0812">Transmembrane</keyword>
<keyword evidence="4 5" id="KW-0472">Membrane</keyword>
<name>A0A073CGW8_PLAA1</name>
<feature type="domain" description="Translocation and assembly module TamB C-terminal" evidence="6">
    <location>
        <begin position="1676"/>
        <end position="2060"/>
    </location>
</feature>
<feature type="transmembrane region" description="Helical" evidence="5">
    <location>
        <begin position="22"/>
        <end position="45"/>
    </location>
</feature>
<dbReference type="Pfam" id="PF04357">
    <property type="entry name" value="TamB"/>
    <property type="match status" value="1"/>
</dbReference>
<evidence type="ECO:0000256" key="2">
    <source>
        <dbReference type="ARBA" id="ARBA00022692"/>
    </source>
</evidence>
<accession>A0A073CGW8</accession>
<dbReference type="STRING" id="388467.A19Y_2426"/>
<dbReference type="PANTHER" id="PTHR34457:SF3">
    <property type="entry name" value="PROTEIN TIC236, CHLOROPLASTIC"/>
    <property type="match status" value="1"/>
</dbReference>
<evidence type="ECO:0000256" key="1">
    <source>
        <dbReference type="ARBA" id="ARBA00004167"/>
    </source>
</evidence>
<dbReference type="eggNOG" id="COG2911">
    <property type="taxonomic scope" value="Bacteria"/>
</dbReference>
<dbReference type="Proteomes" id="UP000027395">
    <property type="component" value="Chromosome"/>
</dbReference>
<dbReference type="PATRIC" id="fig|388467.6.peg.2372"/>
<dbReference type="InterPro" id="IPR053022">
    <property type="entry name" value="Chloroplast_translocon_comp"/>
</dbReference>
<evidence type="ECO:0000256" key="4">
    <source>
        <dbReference type="ARBA" id="ARBA00023136"/>
    </source>
</evidence>
<comment type="subcellular location">
    <subcellularLocation>
        <location evidence="1">Membrane</location>
        <topology evidence="1">Single-pass membrane protein</topology>
    </subcellularLocation>
</comment>
<sequence>MTNSPNPNSESILPRRRRLKRILLWGGMGCGVTLLAVGTTASWLIRYRLAPIISNVLEGILQRPVDVGPLERFTLNSIRFGHSSIPPTATDTDRGEATAVEVNFSLLSLFKPKVKLDITIVNPNIYIEQNSSGNWIDTQLKLDPNPPITLVFRTIGIENAQINLMPYQLLKAKEKPIVIAVDQIKANLTEDQQSIQANLRGKFAETGTFAIKGDALLETGKINAQIQANSLNLSNLAWFVETPGISIKQGKLNTNLNVKLNNYKPSDVRGTLNLDQVKIAVDSLPEPVNLSQAKLRFSGTKLIIDQLNTTMADLALGLTGSVLTNSNLDLAKTQVDLLANLQPVQVSTLLKTVETIQNQPVTLPFPVTGELKANLNLKGNLNSPKISGNIGTTQKTLLDRVYFDTIQTDFNILTKLDPNFKILADPIIEIQNLLIQPSLGGSVTGKGEVKLAGMTALLAPPIKPQPTVDQKTLLKLPPNPQISQQKTELNPIVKLDFNVNNIPVDAIAKSYGFIPSFPIGNLSANGQISGDLDNLKANSQFSLPSTIYPIFGEAQISGNTAKAQIKIAEGNLNIIAQQTNNQIWNAEVIANQLSLTPLVDLGLLFATIPDPTKQQIQSIDLTDGQLNLATKLSANLQNFSINSLKADSQIQLNFQNSTIKAIAQLQNGLLQTDFSSDNLSLPRLINIGLPFANLTDAITSQIQSLDISQGTLQIDGSLSGKIENFSPNNFIGNAKTVINLGKLGGIITANSQLNQGQFQGQFNAQEIQLNPWINLGLPLANLPPNLQNQIQTLDFRNSRLNGEGNVNGNLTNFNLNNLIATGLAQVNLGNFGGIINAEGQLANNQLTGQVITDQIPLQPLINFGLPLANLQPSLVAEINALNFQGGFLQGLAKLNGNLTNFSPNNLIAFLDSKVNLGRDGGIVLATGETRQGQWKTTIKGDQIALGRFSQLVESQIPNSLRQNGLLQQAENMPLLRGLLTTEITGEGNIASFNPNTIQALGQLRLTELPIIKQPFEAIASWNGREINIKKAETQGFSTDGLIGVEFQGNGIPQLSNLNLNVRADNFDLQSPLVQSFLTALPLEIRTGDSPLVAGIVDFNGKLTGTPSALNLNGNLRLNNFAVRDVTFESILAGTVNIIPNQKVNIALAGERDKIELALDNQYLPTSFLVKRNDSQLVGNSQGNNLEINLDDFPLQTLSLSPLAELNIGQLKGIASGKLTVSNLASFDINKIGVIGNIAIQNLILGHIETDLFLGNFSYQNGIAKLTDAELSKGITQIIINGQANISDILASLSTPQTQNLSTVSNQFEGTIKIPQGSLQDILTALKIFNLADLGRGLTPPNYGIATDVKPVPVGLPPTATLFEQLQRLEEIRRILQESLAEIAAEPLPPLRDLDGKFTGEIAFKGSIQWGINATATIKGQDWNYGRYTADQFLLEANFVDNVVRVEPIQLLAESALYDFRGQLNLANQQISGQFRGKNIRLEEIEKIVDLPNVDLTGQLNVRASIGGTLDNPQSSGELTLLEATVNNEPIQEAQSSFSYNNARLRFGGSLLVTETDPINFRGTLPFQFPFAKVTSESDVVDVRVDIKDQGLAVINLLNPELNWQEGKGLVQLRISGSLQQPETGGIKLNLKPEGLFKIQDAVLIARSLEQSIVGLSGTAVFIGDRIQVKDIQGDLQGDKGTGRIRLSGVLPVSRPLDENDPDLQTPLQLDLEKLTLNLPELYKGNADGAILLTGTLLKPKLGGEVILSQGKVTLPSEQTATLPTDTTNTTQPPVDVSLNGLKLTLGDNIQVMTPPILNAPLINFNAKGTIELNGSLASLDDIRPQGTIDLTGGQVNLYTSQLRLDRGYPQRAIFVPSEGLNPILDVRLFTRVPETLRFVSPPSAFPAEQTEALSPSRLGSVRTIRITAIVRGPASEINDIIKLQSSPSRSQNELVALLGGSVIQGIQDDSTLVLANIASTGLFGKLQQNVINATGLTEFRIYPSRIAERGSKGTASALGVGIEVGLDVTDNAYVSLSRVLAADQPFQFNINYRLNDNILLRGVTNFRNESEIRFEYETRF</sequence>
<evidence type="ECO:0000256" key="3">
    <source>
        <dbReference type="ARBA" id="ARBA00022989"/>
    </source>
</evidence>